<sequence length="106" mass="12567">MVVAAWFLSNHANDDDICRLYIQGKLLIFKHHTVAHRAIAHHFNPFIHFGHRQLLNHRAHVVRGRHVEHFFNVRNAPNVAPFKFRAFRHDAKRVELDIVVRETDHD</sequence>
<gene>
    <name evidence="1" type="ORF">PsorP6_011803</name>
</gene>
<name>A0ACC0WL73_9STRA</name>
<dbReference type="EMBL" id="CM047591">
    <property type="protein sequence ID" value="KAI9918663.1"/>
    <property type="molecule type" value="Genomic_DNA"/>
</dbReference>
<evidence type="ECO:0000313" key="2">
    <source>
        <dbReference type="Proteomes" id="UP001163321"/>
    </source>
</evidence>
<organism evidence="1 2">
    <name type="scientific">Peronosclerospora sorghi</name>
    <dbReference type="NCBI Taxonomy" id="230839"/>
    <lineage>
        <taxon>Eukaryota</taxon>
        <taxon>Sar</taxon>
        <taxon>Stramenopiles</taxon>
        <taxon>Oomycota</taxon>
        <taxon>Peronosporomycetes</taxon>
        <taxon>Peronosporales</taxon>
        <taxon>Peronosporaceae</taxon>
        <taxon>Peronosclerospora</taxon>
    </lineage>
</organism>
<evidence type="ECO:0000313" key="1">
    <source>
        <dbReference type="EMBL" id="KAI9918663.1"/>
    </source>
</evidence>
<proteinExistence type="predicted"/>
<accession>A0ACC0WL73</accession>
<protein>
    <submittedName>
        <fullName evidence="1">Uncharacterized protein</fullName>
    </submittedName>
</protein>
<dbReference type="Proteomes" id="UP001163321">
    <property type="component" value="Chromosome 12"/>
</dbReference>
<reference evidence="1 2" key="1">
    <citation type="journal article" date="2022" name="bioRxiv">
        <title>The genome of the oomycete Peronosclerospora sorghi, a cosmopolitan pathogen of maize and sorghum, is inflated with dispersed pseudogenes.</title>
        <authorList>
            <person name="Fletcher K."/>
            <person name="Martin F."/>
            <person name="Isakeit T."/>
            <person name="Cavanaugh K."/>
            <person name="Magill C."/>
            <person name="Michelmore R."/>
        </authorList>
    </citation>
    <scope>NUCLEOTIDE SEQUENCE [LARGE SCALE GENOMIC DNA]</scope>
    <source>
        <strain evidence="1">P6</strain>
    </source>
</reference>
<keyword evidence="2" id="KW-1185">Reference proteome</keyword>
<comment type="caution">
    <text evidence="1">The sequence shown here is derived from an EMBL/GenBank/DDBJ whole genome shotgun (WGS) entry which is preliminary data.</text>
</comment>